<keyword evidence="1" id="KW-0479">Metal-binding</keyword>
<reference evidence="4" key="1">
    <citation type="journal article" date="2015" name="Genome Announc.">
        <title>Draft genome sequence of Talaromyces cellulolyticus strain Y-94, a source of lignocellulosic biomass-degrading enzymes.</title>
        <authorList>
            <person name="Fujii T."/>
            <person name="Koike H."/>
            <person name="Sawayama S."/>
            <person name="Yano S."/>
            <person name="Inoue H."/>
        </authorList>
    </citation>
    <scope>NUCLEOTIDE SEQUENCE [LARGE SCALE GENOMIC DNA]</scope>
    <source>
        <strain evidence="4">Y-94</strain>
    </source>
</reference>
<dbReference type="EMBL" id="DF933811">
    <property type="protein sequence ID" value="GAM34957.1"/>
    <property type="molecule type" value="Genomic_DNA"/>
</dbReference>
<sequence length="1251" mass="142797">MEKVPDKSSKLVFRLSGLPNAVETTEDVKSLVNERLDDIPVRSIHVYSLATTLNLWENPPSKVATIMFDTLPSLILESPDDDYWTIPGKSVYADSRLILDTNFLGMTPLNDVQPPSCHLYDCIAISGLASHPFGSWQPKGGDKTFMWIRDCLPKDLPDTRAIIYGFNTKLVESRSFQFISDLANELVSHLKTYGGAQGRIKPTAFLAHSLGGLVLKQALVQLGQDSREAYKNFLRGVVFFGVPNLGMNQEHFRAIVQNNANEALVDDITRGSSFLDRLDKEFRDSPFKGHMQCIWAYETSESPTVTMTRDGNPRRDGPPAILVDRSSATCRLFETNRAATFPINETHSDMVKFRQGSHYYGIVISKLLSILSLRRQVEHGNNISLQGSDERLTISDDFDQVTAGRSLPGALPTSAQQRMSRKLLTDFEVFRRESTLTATEEKALKSTTVDDTRQVIRSLETAQEESNNLMYMGRLQPILVSMQQFGEFTKSLEIFNHVSHAMAYVWGSMKYVLQMISDFPEALNSVLDAYQRVGEQIPRLQGLERLFASSPLYQEILILIYKDILMFHGTLIRLLKQRQWKRLFKASWRDFTAKVEHIEGSIARKSRSIENQVSITEFEEIRKSQSIEDLEFSKLKDKQDTKRRAMIRQWLSPFDCESEQVRFRNARSICEDPGRWLLNDSRYLKWLNPEHCETPAIWLSGIPGAGMFIFAELFAKYLEDQISQAALIEELKPEKLPVNLDHVYGRILDRILESRGPHMVKHLRHILGWIVCARRPLRWREIQGAISLDLESQRVDYDKEIAESPKGLFASIVKIHADDTVELVHGTAREYLSQHFVDLHEANYSMAMLSLGYLTLPQVNRERNEIDIRSDLLSGTHSFYEYASACWVLHLEECVSKLKEEDALIQLQKTLEMFVECHWSADHKQLLNIERIKKKFSAMQKSNLYGKITQAVASAKKQSGMDGSGPNKDEALDLWRVTEKFRKTLENMRASSISEADMTQLERFYGKNWFKCPRINCYHYHQGFKTAKKRNRHVNRHEHPFLCMVSGCHKEVFGCVTERDLKKHILENHGIDELDDVDDTDFPDPTKENAIKRSANQGSFKCSMCSQTYTRHHNLKAHLRSHEESNKGSKPFNCSVCEKQFVRKADCNRHEKDQHGEKIFVCTGELKDGSKWGCNASFGRADSLSKHFRNSKGQACLRPLVMEKSLEGVGSEAEIDSIFTGQVNKGALLSAYKSLPSFGEFLKLCGLENSL</sequence>
<dbReference type="Gene3D" id="3.40.50.1820">
    <property type="entry name" value="alpha/beta hydrolase"/>
    <property type="match status" value="1"/>
</dbReference>
<evidence type="ECO:0000313" key="3">
    <source>
        <dbReference type="EMBL" id="GAM34957.1"/>
    </source>
</evidence>
<dbReference type="Pfam" id="PF24809">
    <property type="entry name" value="DUF7708"/>
    <property type="match status" value="1"/>
</dbReference>
<feature type="domain" description="C2H2-type" evidence="2">
    <location>
        <begin position="1132"/>
        <end position="1159"/>
    </location>
</feature>
<keyword evidence="1" id="KW-0863">Zinc-finger</keyword>
<dbReference type="InterPro" id="IPR013087">
    <property type="entry name" value="Znf_C2H2_type"/>
</dbReference>
<protein>
    <recommendedName>
        <fullName evidence="2">C2H2-type domain-containing protein</fullName>
    </recommendedName>
</protein>
<keyword evidence="4" id="KW-1185">Reference proteome</keyword>
<dbReference type="AlphaFoldDB" id="A0A6V8H1E5"/>
<name>A0A6V8H1E5_TALPI</name>
<dbReference type="Pfam" id="PF22939">
    <property type="entry name" value="WHD_GPIID"/>
    <property type="match status" value="1"/>
</dbReference>
<dbReference type="SMART" id="SM00355">
    <property type="entry name" value="ZnF_C2H2"/>
    <property type="match status" value="4"/>
</dbReference>
<dbReference type="PROSITE" id="PS00028">
    <property type="entry name" value="ZINC_FINGER_C2H2_1"/>
    <property type="match status" value="2"/>
</dbReference>
<organism evidence="3 4">
    <name type="scientific">Talaromyces pinophilus</name>
    <name type="common">Penicillium pinophilum</name>
    <dbReference type="NCBI Taxonomy" id="128442"/>
    <lineage>
        <taxon>Eukaryota</taxon>
        <taxon>Fungi</taxon>
        <taxon>Dikarya</taxon>
        <taxon>Ascomycota</taxon>
        <taxon>Pezizomycotina</taxon>
        <taxon>Eurotiomycetes</taxon>
        <taxon>Eurotiomycetidae</taxon>
        <taxon>Eurotiales</taxon>
        <taxon>Trichocomaceae</taxon>
        <taxon>Talaromyces</taxon>
        <taxon>Talaromyces sect. Talaromyces</taxon>
    </lineage>
</organism>
<comment type="caution">
    <text evidence="3">The sequence shown here is derived from an EMBL/GenBank/DDBJ whole genome shotgun (WGS) entry which is preliminary data.</text>
</comment>
<dbReference type="PANTHER" id="PTHR10039:SF14">
    <property type="entry name" value="NACHT DOMAIN-CONTAINING PROTEIN"/>
    <property type="match status" value="1"/>
</dbReference>
<dbReference type="Proteomes" id="UP000053095">
    <property type="component" value="Unassembled WGS sequence"/>
</dbReference>
<evidence type="ECO:0000259" key="2">
    <source>
        <dbReference type="PROSITE" id="PS50157"/>
    </source>
</evidence>
<gene>
    <name evidence="3" type="ORF">TCE0_015r02887</name>
</gene>
<feature type="domain" description="C2H2-type" evidence="2">
    <location>
        <begin position="1100"/>
        <end position="1127"/>
    </location>
</feature>
<evidence type="ECO:0000313" key="4">
    <source>
        <dbReference type="Proteomes" id="UP000053095"/>
    </source>
</evidence>
<dbReference type="PANTHER" id="PTHR10039">
    <property type="entry name" value="AMELOGENIN"/>
    <property type="match status" value="1"/>
</dbReference>
<dbReference type="InterPro" id="IPR029058">
    <property type="entry name" value="AB_hydrolase_fold"/>
</dbReference>
<dbReference type="InterPro" id="IPR056125">
    <property type="entry name" value="DUF7708"/>
</dbReference>
<dbReference type="InterPro" id="IPR054471">
    <property type="entry name" value="GPIID_WHD"/>
</dbReference>
<dbReference type="SUPFAM" id="SSF53474">
    <property type="entry name" value="alpha/beta-Hydrolases"/>
    <property type="match status" value="1"/>
</dbReference>
<proteinExistence type="predicted"/>
<accession>A0A6V8H1E5</accession>
<dbReference type="Gene3D" id="3.30.160.60">
    <property type="entry name" value="Classic Zinc Finger"/>
    <property type="match status" value="1"/>
</dbReference>
<evidence type="ECO:0000256" key="1">
    <source>
        <dbReference type="PROSITE-ProRule" id="PRU00042"/>
    </source>
</evidence>
<dbReference type="SUPFAM" id="SSF57667">
    <property type="entry name" value="beta-beta-alpha zinc fingers"/>
    <property type="match status" value="1"/>
</dbReference>
<keyword evidence="1" id="KW-0862">Zinc</keyword>
<dbReference type="PROSITE" id="PS50157">
    <property type="entry name" value="ZINC_FINGER_C2H2_2"/>
    <property type="match status" value="2"/>
</dbReference>
<dbReference type="GO" id="GO:0008270">
    <property type="term" value="F:zinc ion binding"/>
    <property type="evidence" value="ECO:0007669"/>
    <property type="project" value="UniProtKB-KW"/>
</dbReference>
<dbReference type="InterPro" id="IPR036236">
    <property type="entry name" value="Znf_C2H2_sf"/>
</dbReference>